<dbReference type="GO" id="GO:0046961">
    <property type="term" value="F:proton-transporting ATPase activity, rotational mechanism"/>
    <property type="evidence" value="ECO:0007669"/>
    <property type="project" value="InterPro"/>
</dbReference>
<keyword evidence="2" id="KW-0813">Transport</keyword>
<evidence type="ECO:0008006" key="5">
    <source>
        <dbReference type="Google" id="ProtNLM"/>
    </source>
</evidence>
<comment type="similarity">
    <text evidence="1">Belongs to the V-ATPase E subunit family.</text>
</comment>
<dbReference type="InterPro" id="IPR002842">
    <property type="entry name" value="ATPase_V1_Esu"/>
</dbReference>
<evidence type="ECO:0000313" key="4">
    <source>
        <dbReference type="EMBL" id="JAS38044.1"/>
    </source>
</evidence>
<protein>
    <recommendedName>
        <fullName evidence="5">V-type proton ATPase subunit E</fullName>
    </recommendedName>
</protein>
<dbReference type="SUPFAM" id="SSF160527">
    <property type="entry name" value="V-type ATPase subunit E-like"/>
    <property type="match status" value="1"/>
</dbReference>
<evidence type="ECO:0000256" key="2">
    <source>
        <dbReference type="ARBA" id="ARBA00022448"/>
    </source>
</evidence>
<accession>A0A1B6EJE9</accession>
<proteinExistence type="inferred from homology"/>
<sequence length="227" mass="26648">MAGRDDYELRLQKMVQYIEQDGHEKAEEIDVMAEEEFFKEKLSYEETRTEAVKKYYNNLEKKYQHQIVLDMSKIKTQAHRDILATRHTVIDELFDAVQSRITNLTLEENVCLYKKVLFKLILQGLLKIMEPDVVIEVRKKDVTIVKKLLKQVQDYFHEKTGMTINVLLNDNSFLSEKGNGGVILYTKSKSIRLDNTLDTKLILVRNVILPNVRKALFGENPNRRHFD</sequence>
<dbReference type="Gene3D" id="3.30.2320.30">
    <property type="entry name" value="ATP synthase, E subunit, C-terminal"/>
    <property type="match status" value="1"/>
</dbReference>
<dbReference type="InterPro" id="IPR038495">
    <property type="entry name" value="ATPase_E_C"/>
</dbReference>
<gene>
    <name evidence="4" type="ORF">g.10494</name>
</gene>
<dbReference type="PANTHER" id="PTHR45715">
    <property type="entry name" value="ATPASE H+-TRANSPORTING V1 SUBUNIT E1A-RELATED"/>
    <property type="match status" value="1"/>
</dbReference>
<dbReference type="EMBL" id="GECZ01031725">
    <property type="protein sequence ID" value="JAS38044.1"/>
    <property type="molecule type" value="Transcribed_RNA"/>
</dbReference>
<dbReference type="GO" id="GO:0033178">
    <property type="term" value="C:proton-transporting two-sector ATPase complex, catalytic domain"/>
    <property type="evidence" value="ECO:0007669"/>
    <property type="project" value="InterPro"/>
</dbReference>
<keyword evidence="3" id="KW-0406">Ion transport</keyword>
<dbReference type="Gene3D" id="6.10.250.1620">
    <property type="match status" value="1"/>
</dbReference>
<name>A0A1B6EJE9_9HEMI</name>
<reference evidence="4" key="1">
    <citation type="submission" date="2015-11" db="EMBL/GenBank/DDBJ databases">
        <title>De novo transcriptome assembly of four potential Pierce s Disease insect vectors from Arizona vineyards.</title>
        <authorList>
            <person name="Tassone E.E."/>
        </authorList>
    </citation>
    <scope>NUCLEOTIDE SEQUENCE</scope>
</reference>
<organism evidence="4">
    <name type="scientific">Cuerna arida</name>
    <dbReference type="NCBI Taxonomy" id="1464854"/>
    <lineage>
        <taxon>Eukaryota</taxon>
        <taxon>Metazoa</taxon>
        <taxon>Ecdysozoa</taxon>
        <taxon>Arthropoda</taxon>
        <taxon>Hexapoda</taxon>
        <taxon>Insecta</taxon>
        <taxon>Pterygota</taxon>
        <taxon>Neoptera</taxon>
        <taxon>Paraneoptera</taxon>
        <taxon>Hemiptera</taxon>
        <taxon>Auchenorrhyncha</taxon>
        <taxon>Membracoidea</taxon>
        <taxon>Cicadellidae</taxon>
        <taxon>Cicadellinae</taxon>
        <taxon>Proconiini</taxon>
        <taxon>Cuerna</taxon>
    </lineage>
</organism>
<evidence type="ECO:0000256" key="1">
    <source>
        <dbReference type="ARBA" id="ARBA00005901"/>
    </source>
</evidence>
<dbReference type="Pfam" id="PF01991">
    <property type="entry name" value="vATP-synt_E"/>
    <property type="match status" value="1"/>
</dbReference>
<evidence type="ECO:0000256" key="3">
    <source>
        <dbReference type="ARBA" id="ARBA00023065"/>
    </source>
</evidence>
<dbReference type="AlphaFoldDB" id="A0A1B6EJE9"/>